<dbReference type="SUPFAM" id="SSF52047">
    <property type="entry name" value="RNI-like"/>
    <property type="match status" value="1"/>
</dbReference>
<dbReference type="EMBL" id="JAAAIL010000195">
    <property type="protein sequence ID" value="KAG0278449.1"/>
    <property type="molecule type" value="Genomic_DNA"/>
</dbReference>
<name>A0AAD4H851_9FUNG</name>
<dbReference type="InterPro" id="IPR032675">
    <property type="entry name" value="LRR_dom_sf"/>
</dbReference>
<dbReference type="Gene3D" id="3.80.10.10">
    <property type="entry name" value="Ribonuclease Inhibitor"/>
    <property type="match status" value="1"/>
</dbReference>
<evidence type="ECO:0000313" key="2">
    <source>
        <dbReference type="EMBL" id="KAG0278449.1"/>
    </source>
</evidence>
<organism evidence="2 3">
    <name type="scientific">Linnemannia exigua</name>
    <dbReference type="NCBI Taxonomy" id="604196"/>
    <lineage>
        <taxon>Eukaryota</taxon>
        <taxon>Fungi</taxon>
        <taxon>Fungi incertae sedis</taxon>
        <taxon>Mucoromycota</taxon>
        <taxon>Mortierellomycotina</taxon>
        <taxon>Mortierellomycetes</taxon>
        <taxon>Mortierellales</taxon>
        <taxon>Mortierellaceae</taxon>
        <taxon>Linnemannia</taxon>
    </lineage>
</organism>
<proteinExistence type="predicted"/>
<evidence type="ECO:0000259" key="1">
    <source>
        <dbReference type="Pfam" id="PF12937"/>
    </source>
</evidence>
<evidence type="ECO:0000313" key="3">
    <source>
        <dbReference type="Proteomes" id="UP001194580"/>
    </source>
</evidence>
<feature type="domain" description="F-box" evidence="1">
    <location>
        <begin position="6"/>
        <end position="48"/>
    </location>
</feature>
<protein>
    <recommendedName>
        <fullName evidence="1">F-box domain-containing protein</fullName>
    </recommendedName>
</protein>
<keyword evidence="3" id="KW-1185">Reference proteome</keyword>
<dbReference type="InterPro" id="IPR001810">
    <property type="entry name" value="F-box_dom"/>
</dbReference>
<gene>
    <name evidence="2" type="ORF">BGZ95_003981</name>
</gene>
<accession>A0AAD4H851</accession>
<dbReference type="InterPro" id="IPR036047">
    <property type="entry name" value="F-box-like_dom_sf"/>
</dbReference>
<comment type="caution">
    <text evidence="2">The sequence shown here is derived from an EMBL/GenBank/DDBJ whole genome shotgun (WGS) entry which is preliminary data.</text>
</comment>
<reference evidence="2" key="1">
    <citation type="journal article" date="2020" name="Fungal Divers.">
        <title>Resolving the Mortierellaceae phylogeny through synthesis of multi-gene phylogenetics and phylogenomics.</title>
        <authorList>
            <person name="Vandepol N."/>
            <person name="Liber J."/>
            <person name="Desiro A."/>
            <person name="Na H."/>
            <person name="Kennedy M."/>
            <person name="Barry K."/>
            <person name="Grigoriev I.V."/>
            <person name="Miller A.N."/>
            <person name="O'Donnell K."/>
            <person name="Stajich J.E."/>
            <person name="Bonito G."/>
        </authorList>
    </citation>
    <scope>NUCLEOTIDE SEQUENCE</scope>
    <source>
        <strain evidence="2">NRRL 28262</strain>
    </source>
</reference>
<dbReference type="Pfam" id="PF12937">
    <property type="entry name" value="F-box-like"/>
    <property type="match status" value="1"/>
</dbReference>
<dbReference type="AlphaFoldDB" id="A0AAD4H851"/>
<dbReference type="Proteomes" id="UP001194580">
    <property type="component" value="Unassembled WGS sequence"/>
</dbReference>
<dbReference type="SUPFAM" id="SSF81383">
    <property type="entry name" value="F-box domain"/>
    <property type="match status" value="1"/>
</dbReference>
<sequence>MTTTCLDLPDEICLLIGAILGPKALYSCIRVCRAFYASFIPCLWSNINVKPYKCNAIDAANVRANAHRINTASFAVSLTEEYYTIIYPRLQEIRLDSYDKGSPNILQAGPQHKIHFAQLHPTIRKLNYGHEDILPKEFWEVVETTWTDFESLGMSGVVGADAVDVFWRVCDRVQDLRFTGVNLPESLPILSTLSFRRLQSLGIALYPWSQEIPHRTWPVQLLEQVKTSEGLRSLSWDMTDTPFPVQLVLDALEEGCWPQLSSLSISDPMLSDQDLSKILRILPPRRLTDFEWSSVTLGPFTYNCLREMYFSHLRELNVGQCSGVTSTMTQAVLTECVHLVRLDAPHVFVRDIATSPKPWGCLRLESLVLFIGIQKYDEPEWEGQVFRQISKLKRLQSLDLQRNPHSFHPDIARPSFILNMATLDLGLPAFSSSTESSDNSGGDIRCWSNLVQLQEFSFDGDRQAFGMDEALWMVEHWKDLWCVVGEFTAVEENDNCKLEKLFLDHNISHY</sequence>